<reference evidence="3" key="1">
    <citation type="journal article" date="2024" name="IScience">
        <title>Strigolactones Initiate the Formation of Haustorium-like Structures in Castilleja.</title>
        <authorList>
            <person name="Buerger M."/>
            <person name="Peterson D."/>
            <person name="Chory J."/>
        </authorList>
    </citation>
    <scope>NUCLEOTIDE SEQUENCE [LARGE SCALE GENOMIC DNA]</scope>
</reference>
<dbReference type="Proteomes" id="UP001632038">
    <property type="component" value="Unassembled WGS sequence"/>
</dbReference>
<sequence>MFLVKLVGNHSANTPRNLPRNFKKGSTEENIPRFPWGRPAQPSVPVLGPRGIVRCIPPVPDRGFRKPAAAIRDRRPVKAPPPRARPVSSLPRSYDRSPLVPLYSNSGMKRDYGLPEELHPRCRAAPVDYGRAPPDRRMPYRDDYPPPPEEESAYKKMEEELIMSQSQDKEFVLFAPPPRMVNGRWIHYPAIAYPNEECGFEFGREESPPCEVQLPPEDIVYKYQSTSVQLSLLKKVDLNLKGRKLRHRVKGGNYVTGNLVAYVAVSMTGVVVPFDGPAHLIKKLGRILKLFVDAACGIVLNAALTPLERRYSRTRCRFSSEHPFIFC</sequence>
<feature type="region of interest" description="Disordered" evidence="1">
    <location>
        <begin position="125"/>
        <end position="151"/>
    </location>
</feature>
<proteinExistence type="predicted"/>
<protein>
    <submittedName>
        <fullName evidence="2">Uncharacterized protein</fullName>
    </submittedName>
</protein>
<evidence type="ECO:0000313" key="2">
    <source>
        <dbReference type="EMBL" id="KAL3643250.1"/>
    </source>
</evidence>
<evidence type="ECO:0000256" key="1">
    <source>
        <dbReference type="SAM" id="MobiDB-lite"/>
    </source>
</evidence>
<dbReference type="EMBL" id="JAVIJP010000016">
    <property type="protein sequence ID" value="KAL3643250.1"/>
    <property type="molecule type" value="Genomic_DNA"/>
</dbReference>
<name>A0ABD3DLU5_9LAMI</name>
<feature type="compositionally biased region" description="Basic and acidic residues" evidence="1">
    <location>
        <begin position="133"/>
        <end position="144"/>
    </location>
</feature>
<organism evidence="2 3">
    <name type="scientific">Castilleja foliolosa</name>
    <dbReference type="NCBI Taxonomy" id="1961234"/>
    <lineage>
        <taxon>Eukaryota</taxon>
        <taxon>Viridiplantae</taxon>
        <taxon>Streptophyta</taxon>
        <taxon>Embryophyta</taxon>
        <taxon>Tracheophyta</taxon>
        <taxon>Spermatophyta</taxon>
        <taxon>Magnoliopsida</taxon>
        <taxon>eudicotyledons</taxon>
        <taxon>Gunneridae</taxon>
        <taxon>Pentapetalae</taxon>
        <taxon>asterids</taxon>
        <taxon>lamiids</taxon>
        <taxon>Lamiales</taxon>
        <taxon>Orobanchaceae</taxon>
        <taxon>Pedicularideae</taxon>
        <taxon>Castillejinae</taxon>
        <taxon>Castilleja</taxon>
    </lineage>
</organism>
<evidence type="ECO:0000313" key="3">
    <source>
        <dbReference type="Proteomes" id="UP001632038"/>
    </source>
</evidence>
<feature type="region of interest" description="Disordered" evidence="1">
    <location>
        <begin position="67"/>
        <end position="93"/>
    </location>
</feature>
<comment type="caution">
    <text evidence="2">The sequence shown here is derived from an EMBL/GenBank/DDBJ whole genome shotgun (WGS) entry which is preliminary data.</text>
</comment>
<accession>A0ABD3DLU5</accession>
<keyword evidence="3" id="KW-1185">Reference proteome</keyword>
<gene>
    <name evidence="2" type="ORF">CASFOL_014065</name>
</gene>
<feature type="region of interest" description="Disordered" evidence="1">
    <location>
        <begin position="15"/>
        <end position="37"/>
    </location>
</feature>
<dbReference type="AlphaFoldDB" id="A0ABD3DLU5"/>